<dbReference type="AlphaFoldDB" id="A0AAV1TZC8"/>
<reference evidence="1" key="1">
    <citation type="submission" date="2024-01" db="EMBL/GenBank/DDBJ databases">
        <authorList>
            <person name="Webb A."/>
        </authorList>
    </citation>
    <scope>NUCLEOTIDE SEQUENCE</scope>
    <source>
        <strain evidence="1">Pm1</strain>
    </source>
</reference>
<gene>
    <name evidence="1" type="ORF">PM001_LOCUS12266</name>
</gene>
<sequence>MKNEFSVNSDDVEEVCVRIETVLLSGDVILV</sequence>
<organism evidence="1 2">
    <name type="scientific">Peronospora matthiolae</name>
    <dbReference type="NCBI Taxonomy" id="2874970"/>
    <lineage>
        <taxon>Eukaryota</taxon>
        <taxon>Sar</taxon>
        <taxon>Stramenopiles</taxon>
        <taxon>Oomycota</taxon>
        <taxon>Peronosporomycetes</taxon>
        <taxon>Peronosporales</taxon>
        <taxon>Peronosporaceae</taxon>
        <taxon>Peronospora</taxon>
    </lineage>
</organism>
<accession>A0AAV1TZC8</accession>
<evidence type="ECO:0000313" key="2">
    <source>
        <dbReference type="Proteomes" id="UP001162060"/>
    </source>
</evidence>
<protein>
    <submittedName>
        <fullName evidence="1">Uncharacterized protein</fullName>
    </submittedName>
</protein>
<dbReference type="EMBL" id="CAKLBY020000108">
    <property type="protein sequence ID" value="CAK7927116.1"/>
    <property type="molecule type" value="Genomic_DNA"/>
</dbReference>
<dbReference type="Proteomes" id="UP001162060">
    <property type="component" value="Unassembled WGS sequence"/>
</dbReference>
<comment type="caution">
    <text evidence="1">The sequence shown here is derived from an EMBL/GenBank/DDBJ whole genome shotgun (WGS) entry which is preliminary data.</text>
</comment>
<evidence type="ECO:0000313" key="1">
    <source>
        <dbReference type="EMBL" id="CAK7927116.1"/>
    </source>
</evidence>
<proteinExistence type="predicted"/>
<name>A0AAV1TZC8_9STRA</name>